<keyword evidence="3" id="KW-1185">Reference proteome</keyword>
<dbReference type="AlphaFoldDB" id="A0A084U4R7"/>
<dbReference type="InterPro" id="IPR011631">
    <property type="entry name" value="DUF1600"/>
</dbReference>
<keyword evidence="1" id="KW-0472">Membrane</keyword>
<proteinExistence type="predicted"/>
<dbReference type="EMBL" id="AWQU01000040">
    <property type="protein sequence ID" value="KFB07953.1"/>
    <property type="molecule type" value="Genomic_DNA"/>
</dbReference>
<accession>A0A084U4R7</accession>
<dbReference type="Proteomes" id="UP000028523">
    <property type="component" value="Unassembled WGS sequence"/>
</dbReference>
<feature type="transmembrane region" description="Helical" evidence="1">
    <location>
        <begin position="177"/>
        <end position="199"/>
    </location>
</feature>
<feature type="transmembrane region" description="Helical" evidence="1">
    <location>
        <begin position="112"/>
        <end position="133"/>
    </location>
</feature>
<evidence type="ECO:0000256" key="1">
    <source>
        <dbReference type="SAM" id="Phobius"/>
    </source>
</evidence>
<comment type="caution">
    <text evidence="2">The sequence shown here is derived from an EMBL/GenBank/DDBJ whole genome shotgun (WGS) entry which is preliminary data.</text>
</comment>
<feature type="transmembrane region" description="Helical" evidence="1">
    <location>
        <begin position="82"/>
        <end position="100"/>
    </location>
</feature>
<protein>
    <submittedName>
        <fullName evidence="2">DUF1600 superfamily protein</fullName>
    </submittedName>
</protein>
<evidence type="ECO:0000313" key="3">
    <source>
        <dbReference type="Proteomes" id="UP000028523"/>
    </source>
</evidence>
<evidence type="ECO:0000313" key="2">
    <source>
        <dbReference type="EMBL" id="KFB07953.1"/>
    </source>
</evidence>
<sequence>MEQLQSNKNFEEQKDVITNPFIKIFLRIKNFKLYEWINFIGMFIFLVSFAWSIRDFVNYIHMGKPESIFFGVFDRFTNQSNWLLFIFSFMYFLWPNHTFFKDNKFLISTMVYIFFTFVGYNVVLVGIAGGYGYDIQKPIDFVSNFWLHVLCPIYFIIFGYVFMIQNKNKQPKKFHKLLLTGMIYPTIYAIYLATIPFVYKLSDGNSYSVYGGATNTAQNSMSWAYICVMYFIFFPGSYVTFYYSWVGINKTSLKSN</sequence>
<keyword evidence="1" id="KW-0812">Transmembrane</keyword>
<feature type="transmembrane region" description="Helical" evidence="1">
    <location>
        <begin position="223"/>
        <end position="245"/>
    </location>
</feature>
<reference evidence="2 3" key="1">
    <citation type="journal article" date="2014" name="PLoS ONE">
        <title>Reduction of Hydrogen Peroxide Accumulation and Toxicity by a Catalase from Mycoplasma iowae.</title>
        <authorList>
            <person name="Pritchard R.E."/>
            <person name="Prassinos A.J."/>
            <person name="Osborne J.D."/>
            <person name="Raviv Z."/>
            <person name="Balish M.F."/>
        </authorList>
    </citation>
    <scope>NUCLEOTIDE SEQUENCE [LARGE SCALE GENOMIC DNA]</scope>
    <source>
        <strain evidence="2 3">DK-CPA</strain>
    </source>
</reference>
<name>A0A084U4R7_MALIO</name>
<feature type="transmembrane region" description="Helical" evidence="1">
    <location>
        <begin position="145"/>
        <end position="165"/>
    </location>
</feature>
<gene>
    <name evidence="2" type="ORF">P271_818</name>
</gene>
<organism evidence="2 3">
    <name type="scientific">Malacoplasma iowae DK-CPA</name>
    <dbReference type="NCBI Taxonomy" id="1394179"/>
    <lineage>
        <taxon>Bacteria</taxon>
        <taxon>Bacillati</taxon>
        <taxon>Mycoplasmatota</taxon>
        <taxon>Mycoplasmoidales</taxon>
        <taxon>Mycoplasmoidaceae</taxon>
        <taxon>Malacoplasma</taxon>
    </lineage>
</organism>
<keyword evidence="1" id="KW-1133">Transmembrane helix</keyword>
<feature type="transmembrane region" description="Helical" evidence="1">
    <location>
        <begin position="33"/>
        <end position="53"/>
    </location>
</feature>
<dbReference type="RefSeq" id="WP_051790193.1">
    <property type="nucleotide sequence ID" value="NZ_AWQU01000040.1"/>
</dbReference>
<dbReference type="Pfam" id="PF07667">
    <property type="entry name" value="DUF1600"/>
    <property type="match status" value="1"/>
</dbReference>